<dbReference type="AlphaFoldDB" id="A0AAV2QFJ5"/>
<name>A0AAV2QFJ5_MEGNR</name>
<evidence type="ECO:0008006" key="9">
    <source>
        <dbReference type="Google" id="ProtNLM"/>
    </source>
</evidence>
<comment type="caution">
    <text evidence="6">Lacks conserved residue(s) required for the propagation of feature annotation.</text>
</comment>
<keyword evidence="3 5" id="KW-1015">Disulfide bond</keyword>
<dbReference type="GO" id="GO:0008241">
    <property type="term" value="F:peptidyl-dipeptidase activity"/>
    <property type="evidence" value="ECO:0007669"/>
    <property type="project" value="InterPro"/>
</dbReference>
<dbReference type="PROSITE" id="PS52011">
    <property type="entry name" value="PEPTIDASE_M2"/>
    <property type="match status" value="1"/>
</dbReference>
<keyword evidence="8" id="KW-1185">Reference proteome</keyword>
<gene>
    <name evidence="7" type="ORF">MNOR_LOCUS10920</name>
</gene>
<evidence type="ECO:0000256" key="6">
    <source>
        <dbReference type="PROSITE-ProRule" id="PRU01355"/>
    </source>
</evidence>
<accession>A0AAV2QFJ5</accession>
<feature type="non-terminal residue" evidence="7">
    <location>
        <position position="1"/>
    </location>
</feature>
<comment type="caution">
    <text evidence="7">The sequence shown here is derived from an EMBL/GenBank/DDBJ whole genome shotgun (WGS) entry which is preliminary data.</text>
</comment>
<dbReference type="InterPro" id="IPR001548">
    <property type="entry name" value="Peptidase_M2"/>
</dbReference>
<keyword evidence="2" id="KW-0732">Signal</keyword>
<dbReference type="PANTHER" id="PTHR10514">
    <property type="entry name" value="ANGIOTENSIN-CONVERTING ENZYME"/>
    <property type="match status" value="1"/>
</dbReference>
<dbReference type="PANTHER" id="PTHR10514:SF40">
    <property type="entry name" value="ANGIOTENSIN-CONVERTING ENZYME"/>
    <property type="match status" value="1"/>
</dbReference>
<dbReference type="GO" id="GO:0005886">
    <property type="term" value="C:plasma membrane"/>
    <property type="evidence" value="ECO:0007669"/>
    <property type="project" value="TreeGrafter"/>
</dbReference>
<comment type="similarity">
    <text evidence="1 6">Belongs to the peptidase M2 family.</text>
</comment>
<dbReference type="SUPFAM" id="SSF55486">
    <property type="entry name" value="Metalloproteases ('zincins'), catalytic domain"/>
    <property type="match status" value="1"/>
</dbReference>
<evidence type="ECO:0000256" key="1">
    <source>
        <dbReference type="ARBA" id="ARBA00008139"/>
    </source>
</evidence>
<dbReference type="GO" id="GO:0006508">
    <property type="term" value="P:proteolysis"/>
    <property type="evidence" value="ECO:0007669"/>
    <property type="project" value="InterPro"/>
</dbReference>
<evidence type="ECO:0000256" key="2">
    <source>
        <dbReference type="ARBA" id="ARBA00022729"/>
    </source>
</evidence>
<evidence type="ECO:0000256" key="5">
    <source>
        <dbReference type="PIRSR" id="PIRSR601548-4"/>
    </source>
</evidence>
<feature type="disulfide bond" evidence="5 6">
    <location>
        <begin position="16"/>
        <end position="34"/>
    </location>
</feature>
<evidence type="ECO:0000313" key="8">
    <source>
        <dbReference type="Proteomes" id="UP001497623"/>
    </source>
</evidence>
<keyword evidence="4" id="KW-0325">Glycoprotein</keyword>
<protein>
    <recommendedName>
        <fullName evidence="9">Angiotensin-converting enzyme</fullName>
    </recommendedName>
</protein>
<reference evidence="7 8" key="1">
    <citation type="submission" date="2024-05" db="EMBL/GenBank/DDBJ databases">
        <authorList>
            <person name="Wallberg A."/>
        </authorList>
    </citation>
    <scope>NUCLEOTIDE SEQUENCE [LARGE SCALE GENOMIC DNA]</scope>
</reference>
<dbReference type="Proteomes" id="UP001497623">
    <property type="component" value="Unassembled WGS sequence"/>
</dbReference>
<dbReference type="EMBL" id="CAXKWB010005633">
    <property type="protein sequence ID" value="CAL4079326.1"/>
    <property type="molecule type" value="Genomic_DNA"/>
</dbReference>
<sequence length="102" mass="11855">YFIGSVITYQIHRKLCKEAGQYDPEDKKKPLYKCDISNSTEAGNIIKKAMQKGRSERWLNVLKELSGDGQLDPTAILAYYKPLSDWLKEHNEQTEEYIGWDN</sequence>
<evidence type="ECO:0000256" key="4">
    <source>
        <dbReference type="ARBA" id="ARBA00023180"/>
    </source>
</evidence>
<evidence type="ECO:0000256" key="3">
    <source>
        <dbReference type="ARBA" id="ARBA00023157"/>
    </source>
</evidence>
<dbReference type="Pfam" id="PF01401">
    <property type="entry name" value="Peptidase_M2"/>
    <property type="match status" value="1"/>
</dbReference>
<evidence type="ECO:0000313" key="7">
    <source>
        <dbReference type="EMBL" id="CAL4079326.1"/>
    </source>
</evidence>
<organism evidence="7 8">
    <name type="scientific">Meganyctiphanes norvegica</name>
    <name type="common">Northern krill</name>
    <name type="synonym">Thysanopoda norvegica</name>
    <dbReference type="NCBI Taxonomy" id="48144"/>
    <lineage>
        <taxon>Eukaryota</taxon>
        <taxon>Metazoa</taxon>
        <taxon>Ecdysozoa</taxon>
        <taxon>Arthropoda</taxon>
        <taxon>Crustacea</taxon>
        <taxon>Multicrustacea</taxon>
        <taxon>Malacostraca</taxon>
        <taxon>Eumalacostraca</taxon>
        <taxon>Eucarida</taxon>
        <taxon>Euphausiacea</taxon>
        <taxon>Euphausiidae</taxon>
        <taxon>Meganyctiphanes</taxon>
    </lineage>
</organism>
<proteinExistence type="inferred from homology"/>
<feature type="non-terminal residue" evidence="7">
    <location>
        <position position="102"/>
    </location>
</feature>
<dbReference type="GO" id="GO:0008237">
    <property type="term" value="F:metallopeptidase activity"/>
    <property type="evidence" value="ECO:0007669"/>
    <property type="project" value="InterPro"/>
</dbReference>